<keyword evidence="4" id="KW-0804">Transcription</keyword>
<dbReference type="OrthoDB" id="9786526at2"/>
<evidence type="ECO:0000256" key="1">
    <source>
        <dbReference type="ARBA" id="ARBA00009437"/>
    </source>
</evidence>
<evidence type="ECO:0000256" key="2">
    <source>
        <dbReference type="ARBA" id="ARBA00023015"/>
    </source>
</evidence>
<dbReference type="InterPro" id="IPR036388">
    <property type="entry name" value="WH-like_DNA-bd_sf"/>
</dbReference>
<dbReference type="FunFam" id="1.10.10.10:FF:000001">
    <property type="entry name" value="LysR family transcriptional regulator"/>
    <property type="match status" value="1"/>
</dbReference>
<dbReference type="InterPro" id="IPR005119">
    <property type="entry name" value="LysR_subst-bd"/>
</dbReference>
<comment type="similarity">
    <text evidence="1">Belongs to the LysR transcriptional regulatory family.</text>
</comment>
<dbReference type="Gene3D" id="3.40.190.290">
    <property type="match status" value="1"/>
</dbReference>
<feature type="domain" description="HTH lysR-type" evidence="5">
    <location>
        <begin position="1"/>
        <end position="59"/>
    </location>
</feature>
<evidence type="ECO:0000259" key="5">
    <source>
        <dbReference type="PROSITE" id="PS50931"/>
    </source>
</evidence>
<organism evidence="6 7">
    <name type="scientific">Pseudomonas fluorescens</name>
    <dbReference type="NCBI Taxonomy" id="294"/>
    <lineage>
        <taxon>Bacteria</taxon>
        <taxon>Pseudomonadati</taxon>
        <taxon>Pseudomonadota</taxon>
        <taxon>Gammaproteobacteria</taxon>
        <taxon>Pseudomonadales</taxon>
        <taxon>Pseudomonadaceae</taxon>
        <taxon>Pseudomonas</taxon>
    </lineage>
</organism>
<dbReference type="SUPFAM" id="SSF53850">
    <property type="entry name" value="Periplasmic binding protein-like II"/>
    <property type="match status" value="1"/>
</dbReference>
<dbReference type="InterPro" id="IPR036390">
    <property type="entry name" value="WH_DNA-bd_sf"/>
</dbReference>
<dbReference type="SUPFAM" id="SSF46785">
    <property type="entry name" value="Winged helix' DNA-binding domain"/>
    <property type="match status" value="1"/>
</dbReference>
<dbReference type="Pfam" id="PF03466">
    <property type="entry name" value="LysR_substrate"/>
    <property type="match status" value="1"/>
</dbReference>
<keyword evidence="2" id="KW-0805">Transcription regulation</keyword>
<keyword evidence="3" id="KW-0238">DNA-binding</keyword>
<dbReference type="PANTHER" id="PTHR30537:SF5">
    <property type="entry name" value="HTH-TYPE TRANSCRIPTIONAL ACTIVATOR TTDR-RELATED"/>
    <property type="match status" value="1"/>
</dbReference>
<dbReference type="Pfam" id="PF00126">
    <property type="entry name" value="HTH_1"/>
    <property type="match status" value="1"/>
</dbReference>
<reference evidence="6 7" key="1">
    <citation type="submission" date="2019-09" db="EMBL/GenBank/DDBJ databases">
        <authorList>
            <person name="Chandra G."/>
            <person name="Truman W A."/>
        </authorList>
    </citation>
    <scope>NUCLEOTIDE SEQUENCE [LARGE SCALE GENOMIC DNA]</scope>
    <source>
        <strain evidence="6">PS938</strain>
    </source>
</reference>
<evidence type="ECO:0000313" key="6">
    <source>
        <dbReference type="EMBL" id="VVP75211.1"/>
    </source>
</evidence>
<dbReference type="PANTHER" id="PTHR30537">
    <property type="entry name" value="HTH-TYPE TRANSCRIPTIONAL REGULATOR"/>
    <property type="match status" value="1"/>
</dbReference>
<evidence type="ECO:0000256" key="3">
    <source>
        <dbReference type="ARBA" id="ARBA00023125"/>
    </source>
</evidence>
<dbReference type="EMBL" id="CABVJE010000001">
    <property type="protein sequence ID" value="VVP75211.1"/>
    <property type="molecule type" value="Genomic_DNA"/>
</dbReference>
<evidence type="ECO:0000313" key="7">
    <source>
        <dbReference type="Proteomes" id="UP000327191"/>
    </source>
</evidence>
<protein>
    <submittedName>
        <fullName evidence="6">HTH-type transcriptional regulator DmlR</fullName>
    </submittedName>
</protein>
<dbReference type="PROSITE" id="PS50931">
    <property type="entry name" value="HTH_LYSR"/>
    <property type="match status" value="1"/>
</dbReference>
<dbReference type="GO" id="GO:0003700">
    <property type="term" value="F:DNA-binding transcription factor activity"/>
    <property type="evidence" value="ECO:0007669"/>
    <property type="project" value="InterPro"/>
</dbReference>
<evidence type="ECO:0000256" key="4">
    <source>
        <dbReference type="ARBA" id="ARBA00023163"/>
    </source>
</evidence>
<proteinExistence type="inferred from homology"/>
<sequence>MDIFYAMRVFVRVVETGSFTATADSLNVSTAHISRSIALLEDSIKARLIQRSTRSQALTEVGARYLESCKEIIAKVEDAASEAGSSFLKPSGCLKVHSVTEFGLECLMPLVVEYSKCCPEVTLDLTLARQRPHLIDDNLDVLITLSRNLPDSDVVGQHLGSFFSVACASQEYLNRRGVPVTPSDLIRHTCLRLTDSMFSDRWVFEGSEGEMVIDPGETFKVNLSEALAFSASAGMGICLLPSFVASKPLREGSLVRVLPEYQLHERSVYAIYSSRRYLDAKIKTWVDHLKAQLPKVFARHLSTVNSPRYWVGRAAKSQLG</sequence>
<gene>
    <name evidence="6" type="primary">dmlR_2</name>
    <name evidence="6" type="ORF">PS938_00154</name>
</gene>
<dbReference type="Proteomes" id="UP000327191">
    <property type="component" value="Unassembled WGS sequence"/>
</dbReference>
<dbReference type="InterPro" id="IPR000847">
    <property type="entry name" value="LysR_HTH_N"/>
</dbReference>
<dbReference type="RefSeq" id="WP_150671757.1">
    <property type="nucleotide sequence ID" value="NZ_CABVJE010000001.1"/>
</dbReference>
<accession>A0A5E7RL12</accession>
<name>A0A5E7RL12_PSEFL</name>
<dbReference type="Gene3D" id="1.10.10.10">
    <property type="entry name" value="Winged helix-like DNA-binding domain superfamily/Winged helix DNA-binding domain"/>
    <property type="match status" value="1"/>
</dbReference>
<dbReference type="CDD" id="cd08422">
    <property type="entry name" value="PBP2_CrgA_like"/>
    <property type="match status" value="1"/>
</dbReference>
<dbReference type="GO" id="GO:0003677">
    <property type="term" value="F:DNA binding"/>
    <property type="evidence" value="ECO:0007669"/>
    <property type="project" value="UniProtKB-KW"/>
</dbReference>
<dbReference type="AlphaFoldDB" id="A0A5E7RL12"/>
<dbReference type="InterPro" id="IPR058163">
    <property type="entry name" value="LysR-type_TF_proteobact-type"/>
</dbReference>